<proteinExistence type="predicted"/>
<dbReference type="AlphaFoldDB" id="A0A4R0R2X4"/>
<evidence type="ECO:0000313" key="1">
    <source>
        <dbReference type="EMBL" id="TCD60326.1"/>
    </source>
</evidence>
<dbReference type="OrthoDB" id="2729743at2759"/>
<sequence length="430" mass="48732">MSDPSLPTELKWIIAEHLCGDEATLSALSLVSKDWLVPSQTSLFSQIAPKITSPRTLTNMISFFTAYPHFAACTRRLLLRDGELESPHIELQFDEILSLISLMPNLHALTLDDCRIVSSKPSDLYATFRHPCNLVVQDVFIDIQTLALLCSCLAGHTLILGATADVFGWVDPKSFKFIPPQSFSDMRALDISKLSDSVELESLADPWPMIILRSCSDQLRSVGLPLTLNMQSEMCMSWEFLKTKGRHIEHLRLDMSETFILAHENLILSSESDEFGGIPLGWEYGCLSETSPNLKSITLVLFANSPDIYNHNRDTSRATLLQWRYALRLLSSCPLTVTHIFVEFWTLSSHVPDRTLAIAGLVDWKEWNEVLGRFGNLESFRFVAPGTHWVEGHGETCEFEPSTTEFVLNWEAYVREWFTSPRLRSMEHFA</sequence>
<evidence type="ECO:0000313" key="2">
    <source>
        <dbReference type="Proteomes" id="UP000292702"/>
    </source>
</evidence>
<organism evidence="1 2">
    <name type="scientific">Steccherinum ochraceum</name>
    <dbReference type="NCBI Taxonomy" id="92696"/>
    <lineage>
        <taxon>Eukaryota</taxon>
        <taxon>Fungi</taxon>
        <taxon>Dikarya</taxon>
        <taxon>Basidiomycota</taxon>
        <taxon>Agaricomycotina</taxon>
        <taxon>Agaricomycetes</taxon>
        <taxon>Polyporales</taxon>
        <taxon>Steccherinaceae</taxon>
        <taxon>Steccherinum</taxon>
    </lineage>
</organism>
<gene>
    <name evidence="1" type="ORF">EIP91_010350</name>
</gene>
<evidence type="ECO:0008006" key="3">
    <source>
        <dbReference type="Google" id="ProtNLM"/>
    </source>
</evidence>
<keyword evidence="2" id="KW-1185">Reference proteome</keyword>
<name>A0A4R0R2X4_9APHY</name>
<dbReference type="EMBL" id="RWJN01000617">
    <property type="protein sequence ID" value="TCD60326.1"/>
    <property type="molecule type" value="Genomic_DNA"/>
</dbReference>
<dbReference type="Proteomes" id="UP000292702">
    <property type="component" value="Unassembled WGS sequence"/>
</dbReference>
<comment type="caution">
    <text evidence="1">The sequence shown here is derived from an EMBL/GenBank/DDBJ whole genome shotgun (WGS) entry which is preliminary data.</text>
</comment>
<accession>A0A4R0R2X4</accession>
<reference evidence="1 2" key="1">
    <citation type="submission" date="2018-11" db="EMBL/GenBank/DDBJ databases">
        <title>Genome assembly of Steccherinum ochraceum LE-BIN_3174, the white-rot fungus of the Steccherinaceae family (The Residual Polyporoid clade, Polyporales, Basidiomycota).</title>
        <authorList>
            <person name="Fedorova T.V."/>
            <person name="Glazunova O.A."/>
            <person name="Landesman E.O."/>
            <person name="Moiseenko K.V."/>
            <person name="Psurtseva N.V."/>
            <person name="Savinova O.S."/>
            <person name="Shakhova N.V."/>
            <person name="Tyazhelova T.V."/>
            <person name="Vasina D.V."/>
        </authorList>
    </citation>
    <scope>NUCLEOTIDE SEQUENCE [LARGE SCALE GENOMIC DNA]</scope>
    <source>
        <strain evidence="1 2">LE-BIN_3174</strain>
    </source>
</reference>
<protein>
    <recommendedName>
        <fullName evidence="3">F-box domain-containing protein</fullName>
    </recommendedName>
</protein>